<evidence type="ECO:0000256" key="1">
    <source>
        <dbReference type="SAM" id="SignalP"/>
    </source>
</evidence>
<reference evidence="2 3" key="1">
    <citation type="submission" date="2023-01" db="EMBL/GenBank/DDBJ databases">
        <title>Novel species of the genus Vogesella isolated from rivers.</title>
        <authorList>
            <person name="Lu H."/>
        </authorList>
    </citation>
    <scope>NUCLEOTIDE SEQUENCE [LARGE SCALE GENOMIC DNA]</scope>
    <source>
        <strain evidence="2 3">SH7W</strain>
    </source>
</reference>
<dbReference type="RefSeq" id="WP_272802741.1">
    <property type="nucleotide sequence ID" value="NZ_JAQQKY010000002.1"/>
</dbReference>
<gene>
    <name evidence="2" type="ORF">PQU93_06650</name>
</gene>
<accession>A0ABT5I2R7</accession>
<evidence type="ECO:0000313" key="3">
    <source>
        <dbReference type="Proteomes" id="UP001221566"/>
    </source>
</evidence>
<proteinExistence type="predicted"/>
<dbReference type="Proteomes" id="UP001221566">
    <property type="component" value="Unassembled WGS sequence"/>
</dbReference>
<feature type="signal peptide" evidence="1">
    <location>
        <begin position="1"/>
        <end position="22"/>
    </location>
</feature>
<evidence type="ECO:0000313" key="2">
    <source>
        <dbReference type="EMBL" id="MDC7690465.1"/>
    </source>
</evidence>
<organism evidence="2 3">
    <name type="scientific">Vogesella indigofera</name>
    <name type="common">Pseudomonas indigofera</name>
    <dbReference type="NCBI Taxonomy" id="45465"/>
    <lineage>
        <taxon>Bacteria</taxon>
        <taxon>Pseudomonadati</taxon>
        <taxon>Pseudomonadota</taxon>
        <taxon>Betaproteobacteria</taxon>
        <taxon>Neisseriales</taxon>
        <taxon>Chromobacteriaceae</taxon>
        <taxon>Vogesella</taxon>
    </lineage>
</organism>
<dbReference type="PROSITE" id="PS51257">
    <property type="entry name" value="PROKAR_LIPOPROTEIN"/>
    <property type="match status" value="1"/>
</dbReference>
<feature type="chain" id="PRO_5046429809" evidence="1">
    <location>
        <begin position="23"/>
        <end position="199"/>
    </location>
</feature>
<sequence>MNESISRCRYLCCLIVVSSALAVGCATRPVGVIDERSSAPSKTEAVVVHGMKQSAFHYVFVKGKIENGMFHQTKSVGTLIDKPNNGYLVGKVEAGDEIALILVLRTERQNNEPISFGLGCGMPVRVFTVPGGKVSYLGEAAISIAKNRELWVMYSENFQNAKSYIDSNFPALKDRLEPITSQIVPYKCQPTYQYYMIYR</sequence>
<protein>
    <submittedName>
        <fullName evidence="2">Uncharacterized protein</fullName>
    </submittedName>
</protein>
<dbReference type="EMBL" id="JAQQKY010000002">
    <property type="protein sequence ID" value="MDC7690465.1"/>
    <property type="molecule type" value="Genomic_DNA"/>
</dbReference>
<keyword evidence="3" id="KW-1185">Reference proteome</keyword>
<keyword evidence="1" id="KW-0732">Signal</keyword>
<name>A0ABT5I2R7_VOGIN</name>
<comment type="caution">
    <text evidence="2">The sequence shown here is derived from an EMBL/GenBank/DDBJ whole genome shotgun (WGS) entry which is preliminary data.</text>
</comment>